<dbReference type="PANTHER" id="PTHR30469:SF15">
    <property type="entry name" value="HLYD FAMILY OF SECRETION PROTEINS"/>
    <property type="match status" value="1"/>
</dbReference>
<evidence type="ECO:0000313" key="4">
    <source>
        <dbReference type="Proteomes" id="UP001237823"/>
    </source>
</evidence>
<name>A0ABT7T824_9MICO</name>
<dbReference type="EMBL" id="JAUCML010000007">
    <property type="protein sequence ID" value="MDM7885731.1"/>
    <property type="molecule type" value="Genomic_DNA"/>
</dbReference>
<accession>A0ABT7T824</accession>
<dbReference type="Pfam" id="PF01471">
    <property type="entry name" value="PG_binding_1"/>
    <property type="match status" value="1"/>
</dbReference>
<dbReference type="InterPro" id="IPR002477">
    <property type="entry name" value="Peptidoglycan-bd-like"/>
</dbReference>
<dbReference type="Proteomes" id="UP001237823">
    <property type="component" value="Unassembled WGS sequence"/>
</dbReference>
<feature type="chain" id="PRO_5045526861" evidence="1">
    <location>
        <begin position="29"/>
        <end position="348"/>
    </location>
</feature>
<dbReference type="InterPro" id="IPR036366">
    <property type="entry name" value="PGBDSf"/>
</dbReference>
<evidence type="ECO:0000259" key="2">
    <source>
        <dbReference type="Pfam" id="PF01471"/>
    </source>
</evidence>
<feature type="domain" description="Peptidoglycan binding-like" evidence="2">
    <location>
        <begin position="125"/>
        <end position="172"/>
    </location>
</feature>
<feature type="signal peptide" evidence="1">
    <location>
        <begin position="1"/>
        <end position="28"/>
    </location>
</feature>
<keyword evidence="1" id="KW-0732">Signal</keyword>
<dbReference type="Gene3D" id="1.10.101.10">
    <property type="entry name" value="PGBD-like superfamily/PGBD"/>
    <property type="match status" value="1"/>
</dbReference>
<dbReference type="SUPFAM" id="SSF47090">
    <property type="entry name" value="PGBD-like"/>
    <property type="match status" value="1"/>
</dbReference>
<evidence type="ECO:0000256" key="1">
    <source>
        <dbReference type="SAM" id="SignalP"/>
    </source>
</evidence>
<dbReference type="Gene3D" id="2.40.420.20">
    <property type="match status" value="1"/>
</dbReference>
<protein>
    <submittedName>
        <fullName evidence="3">Peptidoglycan-binding protein</fullName>
    </submittedName>
</protein>
<dbReference type="PANTHER" id="PTHR30469">
    <property type="entry name" value="MULTIDRUG RESISTANCE PROTEIN MDTA"/>
    <property type="match status" value="1"/>
</dbReference>
<proteinExistence type="predicted"/>
<comment type="caution">
    <text evidence="3">The sequence shown here is derived from an EMBL/GenBank/DDBJ whole genome shotgun (WGS) entry which is preliminary data.</text>
</comment>
<reference evidence="3 4" key="1">
    <citation type="submission" date="2023-06" db="EMBL/GenBank/DDBJ databases">
        <authorList>
            <person name="Feng G."/>
            <person name="Li J."/>
            <person name="Zhu H."/>
        </authorList>
    </citation>
    <scope>NUCLEOTIDE SEQUENCE [LARGE SCALE GENOMIC DNA]</scope>
    <source>
        <strain evidence="3 4">RHCKG23</strain>
    </source>
</reference>
<dbReference type="RefSeq" id="WP_289459159.1">
    <property type="nucleotide sequence ID" value="NZ_JAUCML010000007.1"/>
</dbReference>
<organism evidence="3 4">
    <name type="scientific">Curtobacterium citri</name>
    <dbReference type="NCBI Taxonomy" id="3055139"/>
    <lineage>
        <taxon>Bacteria</taxon>
        <taxon>Bacillati</taxon>
        <taxon>Actinomycetota</taxon>
        <taxon>Actinomycetes</taxon>
        <taxon>Micrococcales</taxon>
        <taxon>Microbacteriaceae</taxon>
        <taxon>Curtobacterium</taxon>
    </lineage>
</organism>
<keyword evidence="4" id="KW-1185">Reference proteome</keyword>
<evidence type="ECO:0000313" key="3">
    <source>
        <dbReference type="EMBL" id="MDM7885731.1"/>
    </source>
</evidence>
<dbReference type="InterPro" id="IPR036365">
    <property type="entry name" value="PGBD-like_sf"/>
</dbReference>
<sequence>MNSTTTKRTAVLSACLVAVLAAGLGTWAVVGGAPQESTAAQGRTHHATAPVTKGDLTDSKVFAGTLGYGAPTGVPGAASGTVTWLPEPGQVVEQDQPLYAVDERPVRAMYGTTPLWRTLEYGDKGADVRQLNEDLAALGYDVSVDEVFGKRTLAAVKRWQRDRGLERTGTITANDVVFVDGAVRVDSVVAKLGQPAAGDVLEVTSTKRVVNASVSQTDAERLPVGAKVRVRINGGGAPVDGEVVDAETSEADGDGKTVVTTIAFDAGDRQLPAAASVQVEAPGQTATDVLSVPVQALAAGGRGGEYSVEVVRRDGTTKRVRVEVGLVADGRAAVTGAVHEGDEVVVPS</sequence>
<gene>
    <name evidence="3" type="ORF">QUG92_11505</name>
</gene>